<gene>
    <name evidence="1" type="ORF">EQ803_29185</name>
</gene>
<proteinExistence type="predicted"/>
<organism evidence="1 2">
    <name type="scientific">Bacillus thuringiensis</name>
    <dbReference type="NCBI Taxonomy" id="1428"/>
    <lineage>
        <taxon>Bacteria</taxon>
        <taxon>Bacillati</taxon>
        <taxon>Bacillota</taxon>
        <taxon>Bacilli</taxon>
        <taxon>Bacillales</taxon>
        <taxon>Bacillaceae</taxon>
        <taxon>Bacillus</taxon>
        <taxon>Bacillus cereus group</taxon>
    </lineage>
</organism>
<dbReference type="AlphaFoldDB" id="A0A4Y8SVQ4"/>
<dbReference type="EMBL" id="SCLP01000032">
    <property type="protein sequence ID" value="TFF43389.1"/>
    <property type="molecule type" value="Genomic_DNA"/>
</dbReference>
<sequence length="66" mass="7538">MNNDGGSLYNRLPLEMLAGFYYHISKNIENGILSNAMYHEINLIEQVAIKRGISLIDLYNQGSFMK</sequence>
<comment type="caution">
    <text evidence="1">The sequence shown here is derived from an EMBL/GenBank/DDBJ whole genome shotgun (WGS) entry which is preliminary data.</text>
</comment>
<evidence type="ECO:0000313" key="1">
    <source>
        <dbReference type="EMBL" id="TFF43389.1"/>
    </source>
</evidence>
<evidence type="ECO:0000313" key="2">
    <source>
        <dbReference type="Proteomes" id="UP000297630"/>
    </source>
</evidence>
<name>A0A4Y8SVQ4_BACTU</name>
<accession>A0A4Y8SVQ4</accession>
<reference evidence="1 2" key="1">
    <citation type="submission" date="2019-01" db="EMBL/GenBank/DDBJ databases">
        <title>Draft genome sequence of Bacillus sp. DPC6431.</title>
        <authorList>
            <person name="Arbulu S."/>
            <person name="Murphy K."/>
            <person name="O'Sullivan O."/>
            <person name="Rea M.C."/>
            <person name="Hill C."/>
            <person name="Ross R.P."/>
        </authorList>
    </citation>
    <scope>NUCLEOTIDE SEQUENCE [LARGE SCALE GENOMIC DNA]</scope>
    <source>
        <strain evidence="1 2">DPC6431</strain>
    </source>
</reference>
<protein>
    <submittedName>
        <fullName evidence="1">Uncharacterized protein</fullName>
    </submittedName>
</protein>
<dbReference type="Proteomes" id="UP000297630">
    <property type="component" value="Unassembled WGS sequence"/>
</dbReference>
<dbReference type="RefSeq" id="WP_042631209.1">
    <property type="nucleotide sequence ID" value="NZ_SCLP01000032.1"/>
</dbReference>